<keyword evidence="10 14" id="KW-0408">Iron</keyword>
<keyword evidence="9" id="KW-0378">Hydrolase</keyword>
<dbReference type="Proteomes" id="UP000220752">
    <property type="component" value="Unassembled WGS sequence"/>
</dbReference>
<dbReference type="EMBL" id="NMTQ01000020">
    <property type="protein sequence ID" value="PDX59269.1"/>
    <property type="molecule type" value="Genomic_DNA"/>
</dbReference>
<evidence type="ECO:0000256" key="6">
    <source>
        <dbReference type="ARBA" id="ARBA00022485"/>
    </source>
</evidence>
<dbReference type="Pfam" id="PF00633">
    <property type="entry name" value="HHH"/>
    <property type="match status" value="1"/>
</dbReference>
<dbReference type="GO" id="GO:0035485">
    <property type="term" value="F:adenine/guanine mispair binding"/>
    <property type="evidence" value="ECO:0007669"/>
    <property type="project" value="TreeGrafter"/>
</dbReference>
<dbReference type="GO" id="GO:0032357">
    <property type="term" value="F:oxidized purine DNA binding"/>
    <property type="evidence" value="ECO:0007669"/>
    <property type="project" value="TreeGrafter"/>
</dbReference>
<name>A0A2A6ZD24_9FIRM</name>
<evidence type="ECO:0000256" key="3">
    <source>
        <dbReference type="ARBA" id="ARBA00008343"/>
    </source>
</evidence>
<dbReference type="GO" id="GO:0000701">
    <property type="term" value="F:purine-specific mismatch base pair DNA N-glycosylase activity"/>
    <property type="evidence" value="ECO:0007669"/>
    <property type="project" value="UniProtKB-EC"/>
</dbReference>
<keyword evidence="12" id="KW-0234">DNA repair</keyword>
<dbReference type="InterPro" id="IPR011257">
    <property type="entry name" value="DNA_glycosylase"/>
</dbReference>
<evidence type="ECO:0000256" key="2">
    <source>
        <dbReference type="ARBA" id="ARBA00002933"/>
    </source>
</evidence>
<dbReference type="Pfam" id="PF00730">
    <property type="entry name" value="HhH-GPD"/>
    <property type="match status" value="1"/>
</dbReference>
<evidence type="ECO:0000256" key="9">
    <source>
        <dbReference type="ARBA" id="ARBA00022801"/>
    </source>
</evidence>
<evidence type="ECO:0000256" key="11">
    <source>
        <dbReference type="ARBA" id="ARBA00023014"/>
    </source>
</evidence>
<evidence type="ECO:0000256" key="4">
    <source>
        <dbReference type="ARBA" id="ARBA00012045"/>
    </source>
</evidence>
<dbReference type="InterPro" id="IPR000445">
    <property type="entry name" value="HhH_motif"/>
</dbReference>
<keyword evidence="7" id="KW-0479">Metal-binding</keyword>
<dbReference type="InterPro" id="IPR004036">
    <property type="entry name" value="Endonuclease-III-like_CS2"/>
</dbReference>
<comment type="similarity">
    <text evidence="3 14">Belongs to the Nth/MutY family.</text>
</comment>
<keyword evidence="13 14" id="KW-0326">Glycosidase</keyword>
<dbReference type="FunFam" id="1.10.340.30:FF:000002">
    <property type="entry name" value="Adenine DNA glycosylase"/>
    <property type="match status" value="1"/>
</dbReference>
<dbReference type="AlphaFoldDB" id="A0A2A6ZD24"/>
<dbReference type="InterPro" id="IPR003265">
    <property type="entry name" value="HhH-GPD_domain"/>
</dbReference>
<evidence type="ECO:0000256" key="1">
    <source>
        <dbReference type="ARBA" id="ARBA00000843"/>
    </source>
</evidence>
<proteinExistence type="inferred from homology"/>
<dbReference type="GO" id="GO:0046872">
    <property type="term" value="F:metal ion binding"/>
    <property type="evidence" value="ECO:0007669"/>
    <property type="project" value="UniProtKB-UniRule"/>
</dbReference>
<dbReference type="SUPFAM" id="SSF55811">
    <property type="entry name" value="Nudix"/>
    <property type="match status" value="1"/>
</dbReference>
<evidence type="ECO:0000256" key="14">
    <source>
        <dbReference type="RuleBase" id="RU365096"/>
    </source>
</evidence>
<dbReference type="CDD" id="cd03431">
    <property type="entry name" value="NUDIX_DNA_Glycosylase_C-MutY"/>
    <property type="match status" value="1"/>
</dbReference>
<evidence type="ECO:0000313" key="16">
    <source>
        <dbReference type="EMBL" id="PDX59269.1"/>
    </source>
</evidence>
<dbReference type="PANTHER" id="PTHR42944:SF1">
    <property type="entry name" value="ADENINE DNA GLYCOSYLASE"/>
    <property type="match status" value="1"/>
</dbReference>
<evidence type="ECO:0000256" key="8">
    <source>
        <dbReference type="ARBA" id="ARBA00022763"/>
    </source>
</evidence>
<evidence type="ECO:0000256" key="13">
    <source>
        <dbReference type="ARBA" id="ARBA00023295"/>
    </source>
</evidence>
<comment type="cofactor">
    <cofactor evidence="14">
        <name>[4Fe-4S] cluster</name>
        <dbReference type="ChEBI" id="CHEBI:49883"/>
    </cofactor>
    <text evidence="14">Binds 1 [4Fe-4S] cluster.</text>
</comment>
<dbReference type="InterPro" id="IPR015797">
    <property type="entry name" value="NUDIX_hydrolase-like_dom_sf"/>
</dbReference>
<evidence type="ECO:0000313" key="17">
    <source>
        <dbReference type="Proteomes" id="UP000220752"/>
    </source>
</evidence>
<dbReference type="GO" id="GO:0051539">
    <property type="term" value="F:4 iron, 4 sulfur cluster binding"/>
    <property type="evidence" value="ECO:0007669"/>
    <property type="project" value="UniProtKB-UniRule"/>
</dbReference>
<dbReference type="GO" id="GO:0006284">
    <property type="term" value="P:base-excision repair"/>
    <property type="evidence" value="ECO:0007669"/>
    <property type="project" value="UniProtKB-UniRule"/>
</dbReference>
<evidence type="ECO:0000256" key="10">
    <source>
        <dbReference type="ARBA" id="ARBA00023004"/>
    </source>
</evidence>
<evidence type="ECO:0000256" key="7">
    <source>
        <dbReference type="ARBA" id="ARBA00022723"/>
    </source>
</evidence>
<reference evidence="16 17" key="1">
    <citation type="journal article" date="2017" name="Front. Microbiol.">
        <title>New Insights into the Diversity of the Genus Faecalibacterium.</title>
        <authorList>
            <person name="Benevides L."/>
            <person name="Burman S."/>
            <person name="Martin R."/>
            <person name="Robert V."/>
            <person name="Thomas M."/>
            <person name="Miquel S."/>
            <person name="Chain F."/>
            <person name="Sokol H."/>
            <person name="Bermudez-Humaran L.G."/>
            <person name="Morrison M."/>
            <person name="Langella P."/>
            <person name="Azevedo V.A."/>
            <person name="Chatel J.M."/>
            <person name="Soares S."/>
        </authorList>
    </citation>
    <scope>NUCLEOTIDE SEQUENCE [LARGE SCALE GENOMIC DNA]</scope>
    <source>
        <strain evidence="17">CNCM I-4540</strain>
    </source>
</reference>
<comment type="function">
    <text evidence="2">Adenine glycosylase active on G-A mispairs. MutY also corrects error-prone DNA synthesis past GO lesions which are due to the oxidatively damaged form of guanine: 7,8-dihydro-8-oxoguanine (8-oxo-dGTP).</text>
</comment>
<dbReference type="PANTHER" id="PTHR42944">
    <property type="entry name" value="ADENINE DNA GLYCOSYLASE"/>
    <property type="match status" value="1"/>
</dbReference>
<dbReference type="InterPro" id="IPR044298">
    <property type="entry name" value="MIG/MutY"/>
</dbReference>
<comment type="caution">
    <text evidence="16">The sequence shown here is derived from an EMBL/GenBank/DDBJ whole genome shotgun (WGS) entry which is preliminary data.</text>
</comment>
<dbReference type="Gene3D" id="3.90.79.10">
    <property type="entry name" value="Nucleoside Triphosphate Pyrophosphohydrolase"/>
    <property type="match status" value="1"/>
</dbReference>
<keyword evidence="11" id="KW-0411">Iron-sulfur</keyword>
<dbReference type="PROSITE" id="PS01155">
    <property type="entry name" value="ENDONUCLEASE_III_2"/>
    <property type="match status" value="1"/>
</dbReference>
<dbReference type="CDD" id="cd00056">
    <property type="entry name" value="ENDO3c"/>
    <property type="match status" value="1"/>
</dbReference>
<dbReference type="Gene3D" id="1.10.1670.10">
    <property type="entry name" value="Helix-hairpin-Helix base-excision DNA repair enzymes (C-terminal)"/>
    <property type="match status" value="1"/>
</dbReference>
<accession>A0A2A6ZD24</accession>
<dbReference type="SUPFAM" id="SSF48150">
    <property type="entry name" value="DNA-glycosylase"/>
    <property type="match status" value="1"/>
</dbReference>
<dbReference type="EC" id="3.2.2.31" evidence="4 14"/>
<keyword evidence="8 14" id="KW-0227">DNA damage</keyword>
<keyword evidence="17" id="KW-1185">Reference proteome</keyword>
<dbReference type="Pfam" id="PF14815">
    <property type="entry name" value="NUDIX_4"/>
    <property type="match status" value="1"/>
</dbReference>
<gene>
    <name evidence="16" type="ORF">CGS46_04675</name>
</gene>
<protein>
    <recommendedName>
        <fullName evidence="5 14">Adenine DNA glycosylase</fullName>
        <ecNumber evidence="4 14">3.2.2.31</ecNumber>
    </recommendedName>
</protein>
<dbReference type="GO" id="GO:0006298">
    <property type="term" value="P:mismatch repair"/>
    <property type="evidence" value="ECO:0007669"/>
    <property type="project" value="TreeGrafter"/>
</dbReference>
<organism evidence="16 17">
    <name type="scientific">Faecalibacterium langellae</name>
    <dbReference type="NCBI Taxonomy" id="3435293"/>
    <lineage>
        <taxon>Bacteria</taxon>
        <taxon>Bacillati</taxon>
        <taxon>Bacillota</taxon>
        <taxon>Clostridia</taxon>
        <taxon>Eubacteriales</taxon>
        <taxon>Oscillospiraceae</taxon>
        <taxon>Faecalibacterium</taxon>
    </lineage>
</organism>
<dbReference type="InterPro" id="IPR023170">
    <property type="entry name" value="HhH_base_excis_C"/>
</dbReference>
<comment type="catalytic activity">
    <reaction evidence="1 14">
        <text>Hydrolyzes free adenine bases from 7,8-dihydro-8-oxoguanine:adenine mismatched double-stranded DNA, leaving an apurinic site.</text>
        <dbReference type="EC" id="3.2.2.31"/>
    </reaction>
</comment>
<dbReference type="InterPro" id="IPR029119">
    <property type="entry name" value="MutY_C"/>
</dbReference>
<sequence>MENISPALLDWFYKNHRILPFRTDPSPYHVWLSEIMLQQTRVSAALPYYERFLAALPDIPALAVCEEEKLHKLWEGLGYYSRVRNLQKAARIVCEQYGGQLPADYDALRALPGIGDYTAGAVASISFGIPVPAVDGNVLRVFSRLYNDPAAVTEPAVKKAFTARVMEHQPPDAPGDYNQALMELGALVCVPNGAPLCEKCPLAHLCAARAAGTALELPRKAAPKPRRLQPVTLALLESPAGFLLQQRPQKGLLAGLWQPVLWEGEALAAGEVLARLQAMGVDTGTAAPEALPAAKHIFSHIEWHMNGILLHVPAQDAPAGCVWASREALQAEYTLPGAFKAYRKLII</sequence>
<dbReference type="SMART" id="SM00478">
    <property type="entry name" value="ENDO3c"/>
    <property type="match status" value="1"/>
</dbReference>
<feature type="domain" description="HhH-GPD" evidence="15">
    <location>
        <begin position="36"/>
        <end position="187"/>
    </location>
</feature>
<dbReference type="GO" id="GO:0034039">
    <property type="term" value="F:8-oxo-7,8-dihydroguanine DNA N-glycosylase activity"/>
    <property type="evidence" value="ECO:0007669"/>
    <property type="project" value="TreeGrafter"/>
</dbReference>
<evidence type="ECO:0000256" key="5">
    <source>
        <dbReference type="ARBA" id="ARBA00022023"/>
    </source>
</evidence>
<evidence type="ECO:0000256" key="12">
    <source>
        <dbReference type="ARBA" id="ARBA00023204"/>
    </source>
</evidence>
<dbReference type="Gene3D" id="1.10.340.30">
    <property type="entry name" value="Hypothetical protein, domain 2"/>
    <property type="match status" value="1"/>
</dbReference>
<keyword evidence="6" id="KW-0004">4Fe-4S</keyword>
<evidence type="ECO:0000259" key="15">
    <source>
        <dbReference type="SMART" id="SM00478"/>
    </source>
</evidence>